<evidence type="ECO:0000313" key="3">
    <source>
        <dbReference type="EMBL" id="KAH6590259.1"/>
    </source>
</evidence>
<keyword evidence="1" id="KW-0175">Coiled coil</keyword>
<dbReference type="Proteomes" id="UP001648503">
    <property type="component" value="Unassembled WGS sequence"/>
</dbReference>
<gene>
    <name evidence="3" type="ORF">BASA50_009519</name>
</gene>
<dbReference type="PANTHER" id="PTHR14362">
    <property type="entry name" value="COILED-COIL DOMAIN-CONTAINING PROTEIN 81"/>
    <property type="match status" value="1"/>
</dbReference>
<evidence type="ECO:0000256" key="1">
    <source>
        <dbReference type="SAM" id="Coils"/>
    </source>
</evidence>
<keyword evidence="4" id="KW-1185">Reference proteome</keyword>
<name>A0ABQ8F1N8_9FUNG</name>
<evidence type="ECO:0000259" key="2">
    <source>
        <dbReference type="Pfam" id="PF18289"/>
    </source>
</evidence>
<dbReference type="Pfam" id="PF18289">
    <property type="entry name" value="HU-CCDC81_euk_2"/>
    <property type="match status" value="1"/>
</dbReference>
<dbReference type="InterPro" id="IPR040673">
    <property type="entry name" value="CCDC81_HU_dom_2"/>
</dbReference>
<feature type="coiled-coil region" evidence="1">
    <location>
        <begin position="291"/>
        <end position="318"/>
    </location>
</feature>
<protein>
    <recommendedName>
        <fullName evidence="2">CCDC81 HU domain-containing protein</fullName>
    </recommendedName>
</protein>
<comment type="caution">
    <text evidence="3">The sequence shown here is derived from an EMBL/GenBank/DDBJ whole genome shotgun (WGS) entry which is preliminary data.</text>
</comment>
<dbReference type="PANTHER" id="PTHR14362:SF2">
    <property type="entry name" value="COILED-COIL DOMAIN-CONTAINING PROTEIN 81"/>
    <property type="match status" value="1"/>
</dbReference>
<feature type="domain" description="CCDC81 HU" evidence="2">
    <location>
        <begin position="102"/>
        <end position="169"/>
    </location>
</feature>
<accession>A0ABQ8F1N8</accession>
<dbReference type="InterPro" id="IPR026295">
    <property type="entry name" value="CCD81"/>
</dbReference>
<organism evidence="3 4">
    <name type="scientific">Batrachochytrium salamandrivorans</name>
    <dbReference type="NCBI Taxonomy" id="1357716"/>
    <lineage>
        <taxon>Eukaryota</taxon>
        <taxon>Fungi</taxon>
        <taxon>Fungi incertae sedis</taxon>
        <taxon>Chytridiomycota</taxon>
        <taxon>Chytridiomycota incertae sedis</taxon>
        <taxon>Chytridiomycetes</taxon>
        <taxon>Rhizophydiales</taxon>
        <taxon>Rhizophydiales incertae sedis</taxon>
        <taxon>Batrachochytrium</taxon>
    </lineage>
</organism>
<dbReference type="EMBL" id="JAFCIX010000435">
    <property type="protein sequence ID" value="KAH6590259.1"/>
    <property type="molecule type" value="Genomic_DNA"/>
</dbReference>
<sequence>MDRLDIEDVIKVVCETIPKANRFSELSHLELCDLWKGLSRYLTDQLLLKKSTNIPGIGSFFIRKSADCPENSVHFFPSRSWDRIPGFQIDRCDKQESGMAEMMNMSLLAQITGFQRDMVEAGLKDIVHAVFRILKRGSVAILIFGSLGRLILQSPSIKFRFSSNFFKIFNDGKPEGCPVFCSPSPQPQSVANSCSIAHQKAVAGGKQTEKWAKTVGQTSGVSSYDGLQITAQPICQSNASAVSSGSSANAPDLESADINSHKLEPLEVEDSFVDSSRPPVIDGDSRTSNRILTTMEELDEATRKLSKLEELIDKTFSAEARNVATHTHHHSGNRLWTDQKCPICRANRAPYVDSRDIEKRIEQEHDRNLLHLSLDLDKDFINTKKENESAKLRNNISTAHYNYLKALEKQKLLSKKEPLSMRSLFETRAVNRDPALTQQALAFDLKQQIEFKNARALEHLEQKKAEYRLENELSDKELKAAALQAHWNKTQRYKAQKNALYEQIQLNQQSMGAPKEAPLDNPFSRSESLMALYQKEKVKQLYQEQLAIVRQRRDYARRISEIEKHHSLSRLTLSRKELENDLRLIKHGKTNARKGLESFWADQILWKQRQNADIEQSI</sequence>
<proteinExistence type="predicted"/>
<reference evidence="3 4" key="1">
    <citation type="submission" date="2021-02" db="EMBL/GenBank/DDBJ databases">
        <title>Variation within the Batrachochytrium salamandrivorans European outbreak.</title>
        <authorList>
            <person name="Kelly M."/>
            <person name="Pasmans F."/>
            <person name="Shea T.P."/>
            <person name="Munoz J.F."/>
            <person name="Carranza S."/>
            <person name="Cuomo C.A."/>
            <person name="Martel A."/>
        </authorList>
    </citation>
    <scope>NUCLEOTIDE SEQUENCE [LARGE SCALE GENOMIC DNA]</scope>
    <source>
        <strain evidence="3 4">AMFP18/2</strain>
    </source>
</reference>
<evidence type="ECO:0000313" key="4">
    <source>
        <dbReference type="Proteomes" id="UP001648503"/>
    </source>
</evidence>